<dbReference type="FunCoup" id="G3AI34">
    <property type="interactions" value="61"/>
</dbReference>
<dbReference type="CDD" id="cd15859">
    <property type="entry name" value="SNARE_SYN8"/>
    <property type="match status" value="1"/>
</dbReference>
<dbReference type="AlphaFoldDB" id="G3AI34"/>
<dbReference type="HOGENOM" id="CLU_053570_2_1_1"/>
<gene>
    <name evidence="3" type="ORF">SPAPADRAFT_59756</name>
</gene>
<dbReference type="EMBL" id="GL996500">
    <property type="protein sequence ID" value="EGW34348.1"/>
    <property type="molecule type" value="Genomic_DNA"/>
</dbReference>
<dbReference type="PANTHER" id="PTHR19957">
    <property type="entry name" value="SYNTAXIN"/>
    <property type="match status" value="1"/>
</dbReference>
<dbReference type="Pfam" id="PF05739">
    <property type="entry name" value="SNARE"/>
    <property type="match status" value="1"/>
</dbReference>
<evidence type="ECO:0000259" key="2">
    <source>
        <dbReference type="PROSITE" id="PS50192"/>
    </source>
</evidence>
<dbReference type="OMA" id="ELMGTRH"/>
<name>G3AI34_SPAPN</name>
<dbReference type="PANTHER" id="PTHR19957:SF423">
    <property type="entry name" value="SYNTAXIN-8-RELATED"/>
    <property type="match status" value="1"/>
</dbReference>
<dbReference type="GeneID" id="18873068"/>
<dbReference type="eggNOG" id="ENOG502RZK4">
    <property type="taxonomic scope" value="Eukaryota"/>
</dbReference>
<evidence type="ECO:0000313" key="3">
    <source>
        <dbReference type="EMBL" id="EGW34348.1"/>
    </source>
</evidence>
<feature type="transmembrane region" description="Helical" evidence="1">
    <location>
        <begin position="238"/>
        <end position="257"/>
    </location>
</feature>
<keyword evidence="1" id="KW-1133">Transmembrane helix</keyword>
<evidence type="ECO:0000256" key="1">
    <source>
        <dbReference type="SAM" id="Phobius"/>
    </source>
</evidence>
<dbReference type="GO" id="GO:0006906">
    <property type="term" value="P:vesicle fusion"/>
    <property type="evidence" value="ECO:0007669"/>
    <property type="project" value="TreeGrafter"/>
</dbReference>
<evidence type="ECO:0000313" key="4">
    <source>
        <dbReference type="Proteomes" id="UP000000709"/>
    </source>
</evidence>
<dbReference type="GO" id="GO:0005484">
    <property type="term" value="F:SNAP receptor activity"/>
    <property type="evidence" value="ECO:0007669"/>
    <property type="project" value="TreeGrafter"/>
</dbReference>
<dbReference type="Gene3D" id="1.20.5.110">
    <property type="match status" value="1"/>
</dbReference>
<feature type="domain" description="T-SNARE coiled-coil homology" evidence="2">
    <location>
        <begin position="168"/>
        <end position="230"/>
    </location>
</feature>
<keyword evidence="4" id="KW-1185">Reference proteome</keyword>
<dbReference type="RefSeq" id="XP_007373932.1">
    <property type="nucleotide sequence ID" value="XM_007373870.1"/>
</dbReference>
<dbReference type="GO" id="GO:0031201">
    <property type="term" value="C:SNARE complex"/>
    <property type="evidence" value="ECO:0007669"/>
    <property type="project" value="TreeGrafter"/>
</dbReference>
<dbReference type="GO" id="GO:0006886">
    <property type="term" value="P:intracellular protein transport"/>
    <property type="evidence" value="ECO:0007669"/>
    <property type="project" value="TreeGrafter"/>
</dbReference>
<keyword evidence="1" id="KW-0472">Membrane</keyword>
<protein>
    <recommendedName>
        <fullName evidence="2">t-SNARE coiled-coil homology domain-containing protein</fullName>
    </recommendedName>
</protein>
<accession>G3AI34</accession>
<dbReference type="GO" id="GO:0012505">
    <property type="term" value="C:endomembrane system"/>
    <property type="evidence" value="ECO:0007669"/>
    <property type="project" value="TreeGrafter"/>
</dbReference>
<sequence length="258" mass="29561">MSTKIKEIRTTLGKVGICIQELESTIEERESIFQMKLTPSSNDTFELISLLQRIVKYFKYLQDDLRSVGNKAEGLHAEFSSYVVQYCDLYDKLSDDTTIDVREYKFEPTVVSTPTTTKTVRFRDEQETFQEDAAELMGTRPFRPYSDQESDNASLDDVDNRQLFAQHQQTLMRQDQDLDVLHSSIKNQHSMGLTINQELDDHIILLNDLEAGVDTAQDRMTRASARLHNFTTKARENGSLVTICILTVILILLLVVLN</sequence>
<dbReference type="InterPro" id="IPR000727">
    <property type="entry name" value="T_SNARE_dom"/>
</dbReference>
<keyword evidence="1" id="KW-0812">Transmembrane</keyword>
<dbReference type="InParanoid" id="G3AI34"/>
<dbReference type="STRING" id="619300.G3AI34"/>
<dbReference type="KEGG" id="spaa:SPAPADRAFT_59756"/>
<dbReference type="SUPFAM" id="SSF58038">
    <property type="entry name" value="SNARE fusion complex"/>
    <property type="match status" value="1"/>
</dbReference>
<dbReference type="GO" id="GO:0000149">
    <property type="term" value="F:SNARE binding"/>
    <property type="evidence" value="ECO:0007669"/>
    <property type="project" value="TreeGrafter"/>
</dbReference>
<dbReference type="OrthoDB" id="244190at2759"/>
<dbReference type="Proteomes" id="UP000000709">
    <property type="component" value="Unassembled WGS sequence"/>
</dbReference>
<dbReference type="PROSITE" id="PS50192">
    <property type="entry name" value="T_SNARE"/>
    <property type="match status" value="1"/>
</dbReference>
<reference evidence="3 4" key="1">
    <citation type="journal article" date="2011" name="Proc. Natl. Acad. Sci. U.S.A.">
        <title>Comparative genomics of xylose-fermenting fungi for enhanced biofuel production.</title>
        <authorList>
            <person name="Wohlbach D.J."/>
            <person name="Kuo A."/>
            <person name="Sato T.K."/>
            <person name="Potts K.M."/>
            <person name="Salamov A.A."/>
            <person name="LaButti K.M."/>
            <person name="Sun H."/>
            <person name="Clum A."/>
            <person name="Pangilinan J.L."/>
            <person name="Lindquist E.A."/>
            <person name="Lucas S."/>
            <person name="Lapidus A."/>
            <person name="Jin M."/>
            <person name="Gunawan C."/>
            <person name="Balan V."/>
            <person name="Dale B.E."/>
            <person name="Jeffries T.W."/>
            <person name="Zinkel R."/>
            <person name="Barry K.W."/>
            <person name="Grigoriev I.V."/>
            <person name="Gasch A.P."/>
        </authorList>
    </citation>
    <scope>NUCLEOTIDE SEQUENCE [LARGE SCALE GENOMIC DNA]</scope>
    <source>
        <strain evidence="4">NRRL Y-27907 / 11-Y1</strain>
    </source>
</reference>
<proteinExistence type="predicted"/>
<dbReference type="GO" id="GO:0048278">
    <property type="term" value="P:vesicle docking"/>
    <property type="evidence" value="ECO:0007669"/>
    <property type="project" value="TreeGrafter"/>
</dbReference>
<dbReference type="SMART" id="SM00397">
    <property type="entry name" value="t_SNARE"/>
    <property type="match status" value="1"/>
</dbReference>
<dbReference type="InterPro" id="IPR045242">
    <property type="entry name" value="Syntaxin"/>
</dbReference>
<organism evidence="4">
    <name type="scientific">Spathaspora passalidarum (strain NRRL Y-27907 / 11-Y1)</name>
    <dbReference type="NCBI Taxonomy" id="619300"/>
    <lineage>
        <taxon>Eukaryota</taxon>
        <taxon>Fungi</taxon>
        <taxon>Dikarya</taxon>
        <taxon>Ascomycota</taxon>
        <taxon>Saccharomycotina</taxon>
        <taxon>Pichiomycetes</taxon>
        <taxon>Debaryomycetaceae</taxon>
        <taxon>Spathaspora</taxon>
    </lineage>
</organism>